<feature type="region of interest" description="Disordered" evidence="1">
    <location>
        <begin position="693"/>
        <end position="724"/>
    </location>
</feature>
<feature type="compositionally biased region" description="Basic residues" evidence="1">
    <location>
        <begin position="935"/>
        <end position="945"/>
    </location>
</feature>
<dbReference type="InterPro" id="IPR056948">
    <property type="entry name" value="PNGaseA_N"/>
</dbReference>
<accession>A0A5C5FVY1</accession>
<dbReference type="EMBL" id="SOZI01000051">
    <property type="protein sequence ID" value="TNY21097.1"/>
    <property type="molecule type" value="Genomic_DNA"/>
</dbReference>
<evidence type="ECO:0000313" key="5">
    <source>
        <dbReference type="Proteomes" id="UP000311382"/>
    </source>
</evidence>
<feature type="region of interest" description="Disordered" evidence="1">
    <location>
        <begin position="1123"/>
        <end position="1224"/>
    </location>
</feature>
<feature type="compositionally biased region" description="Low complexity" evidence="1">
    <location>
        <begin position="1938"/>
        <end position="1947"/>
    </location>
</feature>
<feature type="domain" description="JmjC" evidence="3">
    <location>
        <begin position="385"/>
        <end position="1793"/>
    </location>
</feature>
<dbReference type="Proteomes" id="UP000311382">
    <property type="component" value="Unassembled WGS sequence"/>
</dbReference>
<feature type="chain" id="PRO_5022930368" evidence="2">
    <location>
        <begin position="22"/>
        <end position="1995"/>
    </location>
</feature>
<feature type="compositionally biased region" description="Polar residues" evidence="1">
    <location>
        <begin position="1986"/>
        <end position="1995"/>
    </location>
</feature>
<name>A0A5C5FVY1_9BASI</name>
<feature type="region of interest" description="Disordered" evidence="1">
    <location>
        <begin position="1938"/>
        <end position="1995"/>
    </location>
</feature>
<dbReference type="InterPro" id="IPR021102">
    <property type="entry name" value="PNGase_A"/>
</dbReference>
<organism evidence="4 5">
    <name type="scientific">Rhodotorula diobovata</name>
    <dbReference type="NCBI Taxonomy" id="5288"/>
    <lineage>
        <taxon>Eukaryota</taxon>
        <taxon>Fungi</taxon>
        <taxon>Dikarya</taxon>
        <taxon>Basidiomycota</taxon>
        <taxon>Pucciniomycotina</taxon>
        <taxon>Microbotryomycetes</taxon>
        <taxon>Sporidiobolales</taxon>
        <taxon>Sporidiobolaceae</taxon>
        <taxon>Rhodotorula</taxon>
    </lineage>
</organism>
<feature type="compositionally biased region" description="Pro residues" evidence="1">
    <location>
        <begin position="1017"/>
        <end position="1029"/>
    </location>
</feature>
<feature type="region of interest" description="Disordered" evidence="1">
    <location>
        <begin position="774"/>
        <end position="805"/>
    </location>
</feature>
<feature type="compositionally biased region" description="Pro residues" evidence="1">
    <location>
        <begin position="1948"/>
        <end position="1961"/>
    </location>
</feature>
<feature type="region of interest" description="Disordered" evidence="1">
    <location>
        <begin position="593"/>
        <end position="641"/>
    </location>
</feature>
<evidence type="ECO:0000313" key="4">
    <source>
        <dbReference type="EMBL" id="TNY21097.1"/>
    </source>
</evidence>
<evidence type="ECO:0000256" key="1">
    <source>
        <dbReference type="SAM" id="MobiDB-lite"/>
    </source>
</evidence>
<dbReference type="STRING" id="5288.A0A5C5FVY1"/>
<feature type="region of interest" description="Disordered" evidence="1">
    <location>
        <begin position="550"/>
        <end position="569"/>
    </location>
</feature>
<feature type="compositionally biased region" description="Low complexity" evidence="1">
    <location>
        <begin position="1962"/>
        <end position="1984"/>
    </location>
</feature>
<sequence>MLGLTALTVFCLSVTSALVSALPATCQLRFPTSSVASPQSLFSPLEGSQRLRPAHGLYHESAASTPRPLENIQVHHPPLVPLKGSARRCTVTLIAHDFAFSYYKPAIANFTPPTDCGTPGDWSSVVLNLTVTSNGTQFDRLASISLGHVEGASMLAVWRTSTAEPTRDGILWTYEKEVTRFSPLFAKDGQLMFQLDNVLNDNYTGIFSTLLSATFYKATSDSPAARAADVILPLTTRSNDSSQMLVYPGKASVRTALPINAAEAWLEVLATGAADEEFWYVNILDRWSDRFPDAGLVGKGPLREVQVKIDGQLAGFGYPFPVIYTGGANPLLWRPLASLRAFDIPSAFIDISPFLPMLSDGLPHDFTFSVFGQGDDGSINNNWFITGALHLVLDSSDPPVRTKGRLLSYDVSPTPLIISAGFPSAGGQLKTMVSAQRTLDIRAELETGAEGKKKEVRVSHLVDFGNEQFLADNGTYQSTTQSTSSLYTSKHGDRLIFRDVSAFPLSLTTNYTLFESAHRFSADVHSYSYDRALSLPPSLGGVEGRARVTKSRQEGHAEITGKEGQRSTGWGMTREHYRWMGERGETYEESVRAENATIPPTSHAEPTVEHRSTSSAVPEPTTLVDTPGASEDAKMADASKGTAADLTILHSATATSHDGPRPSEHPPSPVAPLAPPLAAATSEERVAGLKATEGEPIDVHMGDGLLNPDEQTSATPTSARGATPLAATSPAAAFHAPAAFNSKIAAPESSSLGDASPAKGASAGKVNDDNGLAAAAGTTGLDSPLASPALREATPSETASETASAVGPAVAVANVPPEPSSAHAQLAHPLSAYTFANTTLVPADSTTTKPFFFTNFPPADLPVSWARSKRGDDPEADIPIDREAGFFATDAELDESRKREVARMAKVHRRLAEMGLAPDGSVIPPPAEPEPTTKGKGRVRSRAKGARASGGGTRSREASSGVDAAAAPAGGRRGRPPKASALREVQAEEVDQLEEERTAESARPSRAKAKKGAHPRSPSPHAPITPPGPAILNADLALTLLQDDLQTATPVFLEPHPAFIDHLDLPPHYLPADVDVDDLPEITQPKLKAAPAETPVEPSPAPVSQAAAAEPLEADEVFLAPEESKDQEMENLEDEETTSVAASDSASAAVASTTQSASATPRASEGPEAAAGASADTASRRAAKSNKRARQDDDAYQPDKAVKHKRLGERTVAPPAGEEPPLGPPVEYVLQSTTCLSKKVDGQVRCWQCIARSIGHGCSFMGIRSFGVDRLGRIVTPPVFRSATEPDEVPNLDKPYTSPMTKAQSTLLKTWLARDLMKLFEREWKHAADPDTIKIRNDLVTHSTCDTCNTACVGAEWICKTCGRTACPLCFERLRHFEAIEANGGAVMPTADNQRRRKCIAKKRGKEQTGGEPHRPHQFMAVTRLDASKLERMRQVARSWHLAHKLQASDPKVVQYIMQHFCLPSNLREYDANTHRVWTIAHKVFDEAFFFEVWRRGEPLLVRRCPPGALDKWTPEYFRDKWQHQLDVIEVLDNRKPDHTEHHSIRDFFAGMTPDGKKDRLAKAKGRTGDAETFRIDDWPKVPDGRAAEWEDEWRELSAAFLSFLPLPNVFHPDGVLNCIGHTPDNAAQPSRGPRLWASWDTDAATPTMKLRTMNTDTASYMFWGGRDAETGKALRIRWDVFREEDVPKLRDFCYDLLHSQQPKGTSNAKFRDLHDDPLLSPTMYLTKKQRAALFKRSGVKPYPIYQYLGDLVLIPAGCPFQASSWIEHMNLSISFLAGARVGAAIKTNVAYQHATRERTLWYHDNIQLETQLFYTWMSCDAFDRAGKIGLKTIKGKLQWPYPKDAKNRAIVPPEEEKRLAEYEEIEKRGSDISMKLKAEAAKRAKEAKKAAPQAVPTAKGTKITIPALATGTGTDPGAGAGTTATSVNAAATTATSASAPAAAAPVAPAPPVLPAPPVFPPSSSAAATPASASAPIAEPPVAANGGNTTPSTQS</sequence>
<evidence type="ECO:0000256" key="2">
    <source>
        <dbReference type="SAM" id="SignalP"/>
    </source>
</evidence>
<feature type="compositionally biased region" description="Basic and acidic residues" evidence="1">
    <location>
        <begin position="551"/>
        <end position="565"/>
    </location>
</feature>
<feature type="region of interest" description="Disordered" evidence="1">
    <location>
        <begin position="1088"/>
        <end position="1108"/>
    </location>
</feature>
<dbReference type="SUPFAM" id="SSF51197">
    <property type="entry name" value="Clavaminate synthase-like"/>
    <property type="match status" value="1"/>
</dbReference>
<protein>
    <submittedName>
        <fullName evidence="4">Proteophosphoglycan ppg4</fullName>
    </submittedName>
</protein>
<dbReference type="Pfam" id="PF25156">
    <property type="entry name" value="PNGase_A_C"/>
    <property type="match status" value="1"/>
</dbReference>
<dbReference type="Pfam" id="PF12222">
    <property type="entry name" value="PNGaseA"/>
    <property type="match status" value="1"/>
</dbReference>
<feature type="region of interest" description="Disordered" evidence="1">
    <location>
        <begin position="653"/>
        <end position="675"/>
    </location>
</feature>
<dbReference type="OrthoDB" id="1612078at2759"/>
<feature type="region of interest" description="Disordered" evidence="1">
    <location>
        <begin position="916"/>
        <end position="1030"/>
    </location>
</feature>
<dbReference type="PANTHER" id="PTHR31104">
    <property type="entry name" value="PEPTIDE-N4-(N-ACETYL-BETA-GLUCOSAMINYL)ASPARAGINE AMIDASE A PROTEIN"/>
    <property type="match status" value="1"/>
</dbReference>
<comment type="caution">
    <text evidence="4">The sequence shown here is derived from an EMBL/GenBank/DDBJ whole genome shotgun (WGS) entry which is preliminary data.</text>
</comment>
<evidence type="ECO:0000259" key="3">
    <source>
        <dbReference type="SMART" id="SM00558"/>
    </source>
</evidence>
<feature type="compositionally biased region" description="Basic residues" evidence="1">
    <location>
        <begin position="1005"/>
        <end position="1014"/>
    </location>
</feature>
<gene>
    <name evidence="4" type="ORF">DMC30DRAFT_446504</name>
</gene>
<feature type="compositionally biased region" description="Low complexity" evidence="1">
    <location>
        <begin position="1138"/>
        <end position="1177"/>
    </location>
</feature>
<feature type="compositionally biased region" description="Pro residues" evidence="1">
    <location>
        <begin position="665"/>
        <end position="675"/>
    </location>
</feature>
<keyword evidence="5" id="KW-1185">Reference proteome</keyword>
<dbReference type="Gene3D" id="2.60.120.650">
    <property type="entry name" value="Cupin"/>
    <property type="match status" value="1"/>
</dbReference>
<dbReference type="InterPro" id="IPR003347">
    <property type="entry name" value="JmjC_dom"/>
</dbReference>
<feature type="signal peptide" evidence="2">
    <location>
        <begin position="1"/>
        <end position="21"/>
    </location>
</feature>
<proteinExistence type="predicted"/>
<dbReference type="SMART" id="SM00558">
    <property type="entry name" value="JmjC"/>
    <property type="match status" value="1"/>
</dbReference>
<feature type="compositionally biased region" description="Low complexity" evidence="1">
    <location>
        <begin position="958"/>
        <end position="970"/>
    </location>
</feature>
<reference evidence="4 5" key="1">
    <citation type="submission" date="2019-03" db="EMBL/GenBank/DDBJ databases">
        <title>Rhodosporidium diobovatum UCD-FST 08-225 genome sequencing, assembly, and annotation.</title>
        <authorList>
            <person name="Fakankun I.U."/>
            <person name="Fristensky B."/>
            <person name="Levin D.B."/>
        </authorList>
    </citation>
    <scope>NUCLEOTIDE SEQUENCE [LARGE SCALE GENOMIC DNA]</scope>
    <source>
        <strain evidence="4 5">UCD-FST 08-225</strain>
    </source>
</reference>
<feature type="compositionally biased region" description="Polar residues" evidence="1">
    <location>
        <begin position="709"/>
        <end position="720"/>
    </location>
</feature>
<keyword evidence="2" id="KW-0732">Signal</keyword>